<accession>A0A8H7E946</accession>
<dbReference type="EMBL" id="JAACFV010000010">
    <property type="protein sequence ID" value="KAF7512803.1"/>
    <property type="molecule type" value="Genomic_DNA"/>
</dbReference>
<evidence type="ECO:0000313" key="2">
    <source>
        <dbReference type="Proteomes" id="UP000606974"/>
    </source>
</evidence>
<sequence>MKDQRGNAAYLAKTILNTRSTSAHMLFRRYLRLCELLRAGSTKGSTVKAILDASYDGALEARGMHSLQSYREDKPVHDNNAYTITSIYHGGQLKMYTSHPAQLTNPGSRPEYCMTQLNT</sequence>
<dbReference type="AlphaFoldDB" id="A0A8H7E946"/>
<comment type="caution">
    <text evidence="1">The sequence shown here is derived from an EMBL/GenBank/DDBJ whole genome shotgun (WGS) entry which is preliminary data.</text>
</comment>
<protein>
    <submittedName>
        <fullName evidence="1">Uncharacterized protein</fullName>
    </submittedName>
</protein>
<dbReference type="OrthoDB" id="5403634at2759"/>
<reference evidence="1" key="1">
    <citation type="submission" date="2020-02" db="EMBL/GenBank/DDBJ databases">
        <authorList>
            <person name="Palmer J.M."/>
        </authorList>
    </citation>
    <scope>NUCLEOTIDE SEQUENCE</scope>
    <source>
        <strain evidence="1">EPUS1.4</strain>
        <tissue evidence="1">Thallus</tissue>
    </source>
</reference>
<gene>
    <name evidence="1" type="ORF">GJ744_000370</name>
</gene>
<organism evidence="1 2">
    <name type="scientific">Endocarpon pusillum</name>
    <dbReference type="NCBI Taxonomy" id="364733"/>
    <lineage>
        <taxon>Eukaryota</taxon>
        <taxon>Fungi</taxon>
        <taxon>Dikarya</taxon>
        <taxon>Ascomycota</taxon>
        <taxon>Pezizomycotina</taxon>
        <taxon>Eurotiomycetes</taxon>
        <taxon>Chaetothyriomycetidae</taxon>
        <taxon>Verrucariales</taxon>
        <taxon>Verrucariaceae</taxon>
        <taxon>Endocarpon</taxon>
    </lineage>
</organism>
<name>A0A8H7E946_9EURO</name>
<evidence type="ECO:0000313" key="1">
    <source>
        <dbReference type="EMBL" id="KAF7512803.1"/>
    </source>
</evidence>
<proteinExistence type="predicted"/>
<dbReference type="Proteomes" id="UP000606974">
    <property type="component" value="Unassembled WGS sequence"/>
</dbReference>
<keyword evidence="2" id="KW-1185">Reference proteome</keyword>